<dbReference type="SUPFAM" id="SSF53822">
    <property type="entry name" value="Periplasmic binding protein-like I"/>
    <property type="match status" value="1"/>
</dbReference>
<feature type="domain" description="Receptor ligand binding region" evidence="5">
    <location>
        <begin position="116"/>
        <end position="275"/>
    </location>
</feature>
<dbReference type="InterPro" id="IPR052612">
    <property type="entry name" value="ANP_Clearance_Receptor"/>
</dbReference>
<dbReference type="InterPro" id="IPR028082">
    <property type="entry name" value="Peripla_BP_I"/>
</dbReference>
<evidence type="ECO:0000256" key="1">
    <source>
        <dbReference type="ARBA" id="ARBA00004370"/>
    </source>
</evidence>
<keyword evidence="7" id="KW-1185">Reference proteome</keyword>
<reference evidence="6 7" key="1">
    <citation type="journal article" date="2016" name="Nat. Commun.">
        <title>Extremotolerant tardigrade genome and improved radiotolerance of human cultured cells by tardigrade-unique protein.</title>
        <authorList>
            <person name="Hashimoto T."/>
            <person name="Horikawa D.D."/>
            <person name="Saito Y."/>
            <person name="Kuwahara H."/>
            <person name="Kozuka-Hata H."/>
            <person name="Shin-I T."/>
            <person name="Minakuchi Y."/>
            <person name="Ohishi K."/>
            <person name="Motoyama A."/>
            <person name="Aizu T."/>
            <person name="Enomoto A."/>
            <person name="Kondo K."/>
            <person name="Tanaka S."/>
            <person name="Hara Y."/>
            <person name="Koshikawa S."/>
            <person name="Sagara H."/>
            <person name="Miura T."/>
            <person name="Yokobori S."/>
            <person name="Miyagawa K."/>
            <person name="Suzuki Y."/>
            <person name="Kubo T."/>
            <person name="Oyama M."/>
            <person name="Kohara Y."/>
            <person name="Fujiyama A."/>
            <person name="Arakawa K."/>
            <person name="Katayama T."/>
            <person name="Toyoda A."/>
            <person name="Kunieda T."/>
        </authorList>
    </citation>
    <scope>NUCLEOTIDE SEQUENCE [LARGE SCALE GENOMIC DNA]</scope>
    <source>
        <strain evidence="6 7">YOKOZUNA-1</strain>
    </source>
</reference>
<proteinExistence type="predicted"/>
<accession>A0A1D1VEM7</accession>
<organism evidence="6 7">
    <name type="scientific">Ramazzottius varieornatus</name>
    <name type="common">Water bear</name>
    <name type="synonym">Tardigrade</name>
    <dbReference type="NCBI Taxonomy" id="947166"/>
    <lineage>
        <taxon>Eukaryota</taxon>
        <taxon>Metazoa</taxon>
        <taxon>Ecdysozoa</taxon>
        <taxon>Tardigrada</taxon>
        <taxon>Eutardigrada</taxon>
        <taxon>Parachela</taxon>
        <taxon>Hypsibioidea</taxon>
        <taxon>Ramazzottiidae</taxon>
        <taxon>Ramazzottius</taxon>
    </lineage>
</organism>
<dbReference type="AlphaFoldDB" id="A0A1D1VEM7"/>
<comment type="subcellular location">
    <subcellularLocation>
        <location evidence="1">Membrane</location>
    </subcellularLocation>
</comment>
<evidence type="ECO:0000256" key="3">
    <source>
        <dbReference type="ARBA" id="ARBA00022989"/>
    </source>
</evidence>
<evidence type="ECO:0000259" key="5">
    <source>
        <dbReference type="Pfam" id="PF01094"/>
    </source>
</evidence>
<keyword evidence="2" id="KW-0812">Transmembrane</keyword>
<dbReference type="GO" id="GO:0007165">
    <property type="term" value="P:signal transduction"/>
    <property type="evidence" value="ECO:0007669"/>
    <property type="project" value="TreeGrafter"/>
</dbReference>
<keyword evidence="3" id="KW-1133">Transmembrane helix</keyword>
<dbReference type="GO" id="GO:0016020">
    <property type="term" value="C:membrane"/>
    <property type="evidence" value="ECO:0007669"/>
    <property type="project" value="UniProtKB-SubCell"/>
</dbReference>
<dbReference type="InterPro" id="IPR001828">
    <property type="entry name" value="ANF_lig-bd_rcpt"/>
</dbReference>
<gene>
    <name evidence="6" type="primary">RvY_10982</name>
    <name evidence="6" type="synonym">RvY_10982.1</name>
    <name evidence="6" type="ORF">RvY_10982-1</name>
</gene>
<sequence>MRLYDMFAVVVLFGLSSRKLLEVSSASVMEASTTVSPVPTLTLVTTAAYQYSEVIPSIAAAVEDVNSLYTGRFSMKSVSYSNQTRFFCEELADDTINLSAAYYYDIRRTEPSGGPIFLSPYCTADFTMMARLTAEWNVPVISTIGSFATDDRKYLTALTIAPAHNTVFGNFLKQFLLYQKWTTLFLLCDDKRNVGFFRANCENFKRLLVAPTFQIPAINFDSGAEAVSYDVYLEFVQKSARVVFLMCRSDVARQFMIHAQRKNMTNSEYVYLVSTPFTLLPSYPELSWIIQDSEVRGNFLLLRLCIDGLPRVYQVA</sequence>
<dbReference type="EMBL" id="BDGG01000005">
    <property type="protein sequence ID" value="GAV00082.1"/>
    <property type="molecule type" value="Genomic_DNA"/>
</dbReference>
<dbReference type="PANTHER" id="PTHR44755:SF8">
    <property type="entry name" value="RECEPTOR LIGAND BINDING REGION DOMAIN-CONTAINING PROTEIN"/>
    <property type="match status" value="1"/>
</dbReference>
<evidence type="ECO:0000313" key="7">
    <source>
        <dbReference type="Proteomes" id="UP000186922"/>
    </source>
</evidence>
<dbReference type="PANTHER" id="PTHR44755">
    <property type="entry name" value="NATRIURETIC PEPTIDE RECEPTOR 3-RELATED"/>
    <property type="match status" value="1"/>
</dbReference>
<dbReference type="GO" id="GO:0038023">
    <property type="term" value="F:signaling receptor activity"/>
    <property type="evidence" value="ECO:0007669"/>
    <property type="project" value="TreeGrafter"/>
</dbReference>
<dbReference type="STRING" id="947166.A0A1D1VEM7"/>
<dbReference type="Pfam" id="PF01094">
    <property type="entry name" value="ANF_receptor"/>
    <property type="match status" value="1"/>
</dbReference>
<keyword evidence="4" id="KW-0472">Membrane</keyword>
<protein>
    <recommendedName>
        <fullName evidence="5">Receptor ligand binding region domain-containing protein</fullName>
    </recommendedName>
</protein>
<dbReference type="GO" id="GO:0017046">
    <property type="term" value="F:peptide hormone binding"/>
    <property type="evidence" value="ECO:0007669"/>
    <property type="project" value="TreeGrafter"/>
</dbReference>
<evidence type="ECO:0000313" key="6">
    <source>
        <dbReference type="EMBL" id="GAV00082.1"/>
    </source>
</evidence>
<evidence type="ECO:0000256" key="4">
    <source>
        <dbReference type="ARBA" id="ARBA00023136"/>
    </source>
</evidence>
<name>A0A1D1VEM7_RAMVA</name>
<dbReference type="OrthoDB" id="10065302at2759"/>
<dbReference type="Gene3D" id="3.40.50.2300">
    <property type="match status" value="1"/>
</dbReference>
<evidence type="ECO:0000256" key="2">
    <source>
        <dbReference type="ARBA" id="ARBA00022692"/>
    </source>
</evidence>
<comment type="caution">
    <text evidence="6">The sequence shown here is derived from an EMBL/GenBank/DDBJ whole genome shotgun (WGS) entry which is preliminary data.</text>
</comment>
<dbReference type="Proteomes" id="UP000186922">
    <property type="component" value="Unassembled WGS sequence"/>
</dbReference>